<dbReference type="Pfam" id="PF07830">
    <property type="entry name" value="PP2C_C"/>
    <property type="match status" value="1"/>
</dbReference>
<keyword evidence="15" id="KW-0449">Lipoprotein</keyword>
<reference evidence="20" key="1">
    <citation type="submission" date="2022-11" db="UniProtKB">
        <authorList>
            <consortium name="WormBaseParasite"/>
        </authorList>
    </citation>
    <scope>IDENTIFICATION</scope>
</reference>
<dbReference type="GO" id="GO:0005829">
    <property type="term" value="C:cytosol"/>
    <property type="evidence" value="ECO:0007669"/>
    <property type="project" value="UniProtKB-SubCell"/>
</dbReference>
<evidence type="ECO:0000256" key="2">
    <source>
        <dbReference type="ARBA" id="ARBA00001946"/>
    </source>
</evidence>
<name>A0A914XX18_9BILA</name>
<protein>
    <submittedName>
        <fullName evidence="20">PPM-type phosphatase domain-containing protein</fullName>
    </submittedName>
</protein>
<evidence type="ECO:0000313" key="20">
    <source>
        <dbReference type="WBParaSite" id="PSU_v2.g11512.t1"/>
    </source>
</evidence>
<dbReference type="PANTHER" id="PTHR47992">
    <property type="entry name" value="PROTEIN PHOSPHATASE"/>
    <property type="match status" value="1"/>
</dbReference>
<dbReference type="AlphaFoldDB" id="A0A914XX18"/>
<evidence type="ECO:0000256" key="14">
    <source>
        <dbReference type="ARBA" id="ARBA00023211"/>
    </source>
</evidence>
<evidence type="ECO:0000256" key="17">
    <source>
        <dbReference type="SAM" id="MobiDB-lite"/>
    </source>
</evidence>
<dbReference type="InterPro" id="IPR015655">
    <property type="entry name" value="PP2C"/>
</dbReference>
<organism evidence="19 20">
    <name type="scientific">Panagrolaimus superbus</name>
    <dbReference type="NCBI Taxonomy" id="310955"/>
    <lineage>
        <taxon>Eukaryota</taxon>
        <taxon>Metazoa</taxon>
        <taxon>Ecdysozoa</taxon>
        <taxon>Nematoda</taxon>
        <taxon>Chromadorea</taxon>
        <taxon>Rhabditida</taxon>
        <taxon>Tylenchina</taxon>
        <taxon>Panagrolaimomorpha</taxon>
        <taxon>Panagrolaimoidea</taxon>
        <taxon>Panagrolaimidae</taxon>
        <taxon>Panagrolaimus</taxon>
    </lineage>
</organism>
<feature type="domain" description="PPM-type phosphatase" evidence="18">
    <location>
        <begin position="23"/>
        <end position="305"/>
    </location>
</feature>
<keyword evidence="6" id="KW-0963">Cytoplasm</keyword>
<dbReference type="Proteomes" id="UP000887577">
    <property type="component" value="Unplaced"/>
</dbReference>
<dbReference type="InterPro" id="IPR012911">
    <property type="entry name" value="PP2C_C"/>
</dbReference>
<evidence type="ECO:0000256" key="1">
    <source>
        <dbReference type="ARBA" id="ARBA00001936"/>
    </source>
</evidence>
<evidence type="ECO:0000256" key="12">
    <source>
        <dbReference type="ARBA" id="ARBA00022912"/>
    </source>
</evidence>
<dbReference type="GO" id="GO:0000287">
    <property type="term" value="F:magnesium ion binding"/>
    <property type="evidence" value="ECO:0007669"/>
    <property type="project" value="InterPro"/>
</dbReference>
<keyword evidence="9" id="KW-0479">Metal-binding</keyword>
<comment type="cofactor">
    <cofactor evidence="2">
        <name>Mg(2+)</name>
        <dbReference type="ChEBI" id="CHEBI:18420"/>
    </cofactor>
</comment>
<evidence type="ECO:0000256" key="10">
    <source>
        <dbReference type="ARBA" id="ARBA00022801"/>
    </source>
</evidence>
<evidence type="ECO:0000259" key="18">
    <source>
        <dbReference type="PROSITE" id="PS51746"/>
    </source>
</evidence>
<dbReference type="InterPro" id="IPR001932">
    <property type="entry name" value="PPM-type_phosphatase-like_dom"/>
</dbReference>
<dbReference type="SUPFAM" id="SSF81606">
    <property type="entry name" value="PP2C-like"/>
    <property type="match status" value="1"/>
</dbReference>
<accession>A0A914XX18</accession>
<feature type="region of interest" description="Disordered" evidence="17">
    <location>
        <begin position="379"/>
        <end position="402"/>
    </location>
</feature>
<dbReference type="Pfam" id="PF00481">
    <property type="entry name" value="PP2C"/>
    <property type="match status" value="1"/>
</dbReference>
<evidence type="ECO:0000256" key="8">
    <source>
        <dbReference type="ARBA" id="ARBA00022707"/>
    </source>
</evidence>
<keyword evidence="13" id="KW-0472">Membrane</keyword>
<keyword evidence="7" id="KW-0597">Phosphoprotein</keyword>
<evidence type="ECO:0000256" key="13">
    <source>
        <dbReference type="ARBA" id="ARBA00023136"/>
    </source>
</evidence>
<keyword evidence="10 16" id="KW-0378">Hydrolase</keyword>
<dbReference type="WBParaSite" id="PSU_v2.g11512.t1">
    <property type="protein sequence ID" value="PSU_v2.g11512.t1"/>
    <property type="gene ID" value="PSU_v2.g11512"/>
</dbReference>
<evidence type="ECO:0000256" key="16">
    <source>
        <dbReference type="RuleBase" id="RU003465"/>
    </source>
</evidence>
<evidence type="ECO:0000256" key="5">
    <source>
        <dbReference type="ARBA" id="ARBA00006702"/>
    </source>
</evidence>
<keyword evidence="11" id="KW-0460">Magnesium</keyword>
<evidence type="ECO:0000256" key="6">
    <source>
        <dbReference type="ARBA" id="ARBA00022490"/>
    </source>
</evidence>
<dbReference type="Gene3D" id="3.60.40.10">
    <property type="entry name" value="PPM-type phosphatase domain"/>
    <property type="match status" value="1"/>
</dbReference>
<dbReference type="GO" id="GO:0004722">
    <property type="term" value="F:protein serine/threonine phosphatase activity"/>
    <property type="evidence" value="ECO:0007669"/>
    <property type="project" value="InterPro"/>
</dbReference>
<comment type="subcellular location">
    <subcellularLocation>
        <location evidence="3">Cytoplasm</location>
        <location evidence="3">Cytosol</location>
    </subcellularLocation>
    <subcellularLocation>
        <location evidence="4">Membrane</location>
        <topology evidence="4">Lipid-anchor</topology>
    </subcellularLocation>
</comment>
<keyword evidence="12 16" id="KW-0904">Protein phosphatase</keyword>
<dbReference type="PROSITE" id="PS51746">
    <property type="entry name" value="PPM_2"/>
    <property type="match status" value="1"/>
</dbReference>
<dbReference type="SMART" id="SM00332">
    <property type="entry name" value="PP2Cc"/>
    <property type="match status" value="1"/>
</dbReference>
<evidence type="ECO:0000256" key="4">
    <source>
        <dbReference type="ARBA" id="ARBA00004635"/>
    </source>
</evidence>
<dbReference type="InterPro" id="IPR036457">
    <property type="entry name" value="PPM-type-like_dom_sf"/>
</dbReference>
<dbReference type="InterPro" id="IPR000222">
    <property type="entry name" value="PP2C_BS"/>
</dbReference>
<evidence type="ECO:0000313" key="19">
    <source>
        <dbReference type="Proteomes" id="UP000887577"/>
    </source>
</evidence>
<keyword evidence="19" id="KW-1185">Reference proteome</keyword>
<keyword evidence="14" id="KW-0464">Manganese</keyword>
<dbReference type="PROSITE" id="PS01032">
    <property type="entry name" value="PPM_1"/>
    <property type="match status" value="1"/>
</dbReference>
<comment type="similarity">
    <text evidence="5 16">Belongs to the PP2C family.</text>
</comment>
<dbReference type="FunFam" id="3.60.40.10:FF:000001">
    <property type="entry name" value="protein phosphatase 1B isoform X1"/>
    <property type="match status" value="1"/>
</dbReference>
<evidence type="ECO:0000256" key="7">
    <source>
        <dbReference type="ARBA" id="ARBA00022553"/>
    </source>
</evidence>
<sequence length="402" mass="45296">MGAFLDKPKTEKTNYLGNGRDYKYAVASMQGWRIDMEDAHHVEIKVQNSPPFDTWSFFAVFDGHAGSRVALHSAEHLLQTLLQTEEFKKLSEELKSSEGKITENAKQYIKDGMRTGFLQLDEEMSAFTSIKAGDEKERSGTTAICAILTPEHIFVANLGDSRGVVSRTTDDIFSTEDHKPYNEKERERILKAGGSVMIQRVNGSLAVSRALGDFDYKNVPGLCPTEQLVSPEPDIYILDRNTNEDEFFVLACDGIYDVLENDQLCELVRSRLQATDDLKQATNQVLDVCLSMGSRDNMTMILVVFDAAPKPDPEKGENERDWLRRADQKLDEILQTSENHGLDADYVMNMLRREGFEELPIPGGFHLARSLVDQKLQQLEANPQEHPENLQVRADSSDDNCP</sequence>
<evidence type="ECO:0000256" key="9">
    <source>
        <dbReference type="ARBA" id="ARBA00022723"/>
    </source>
</evidence>
<dbReference type="CDD" id="cd00143">
    <property type="entry name" value="PP2Cc"/>
    <property type="match status" value="1"/>
</dbReference>
<proteinExistence type="inferred from homology"/>
<evidence type="ECO:0000256" key="15">
    <source>
        <dbReference type="ARBA" id="ARBA00023288"/>
    </source>
</evidence>
<comment type="cofactor">
    <cofactor evidence="1">
        <name>Mn(2+)</name>
        <dbReference type="ChEBI" id="CHEBI:29035"/>
    </cofactor>
</comment>
<dbReference type="GO" id="GO:0016020">
    <property type="term" value="C:membrane"/>
    <property type="evidence" value="ECO:0007669"/>
    <property type="project" value="UniProtKB-SubCell"/>
</dbReference>
<dbReference type="GO" id="GO:0030145">
    <property type="term" value="F:manganese ion binding"/>
    <property type="evidence" value="ECO:0007669"/>
    <property type="project" value="InterPro"/>
</dbReference>
<evidence type="ECO:0000256" key="3">
    <source>
        <dbReference type="ARBA" id="ARBA00004514"/>
    </source>
</evidence>
<keyword evidence="8" id="KW-0519">Myristate</keyword>
<evidence type="ECO:0000256" key="11">
    <source>
        <dbReference type="ARBA" id="ARBA00022842"/>
    </source>
</evidence>